<evidence type="ECO:0000313" key="2">
    <source>
        <dbReference type="Proteomes" id="UP001187315"/>
    </source>
</evidence>
<name>A0AA88T1G6_TACVA</name>
<comment type="caution">
    <text evidence="1">The sequence shown here is derived from an EMBL/GenBank/DDBJ whole genome shotgun (WGS) entry which is preliminary data.</text>
</comment>
<accession>A0AA88T1G6</accession>
<dbReference type="EMBL" id="JAVHJS010000004">
    <property type="protein sequence ID" value="KAK2860055.1"/>
    <property type="molecule type" value="Genomic_DNA"/>
</dbReference>
<organism evidence="1 2">
    <name type="scientific">Tachysurus vachellii</name>
    <name type="common">Darkbarbel catfish</name>
    <name type="synonym">Pelteobagrus vachellii</name>
    <dbReference type="NCBI Taxonomy" id="175792"/>
    <lineage>
        <taxon>Eukaryota</taxon>
        <taxon>Metazoa</taxon>
        <taxon>Chordata</taxon>
        <taxon>Craniata</taxon>
        <taxon>Vertebrata</taxon>
        <taxon>Euteleostomi</taxon>
        <taxon>Actinopterygii</taxon>
        <taxon>Neopterygii</taxon>
        <taxon>Teleostei</taxon>
        <taxon>Ostariophysi</taxon>
        <taxon>Siluriformes</taxon>
        <taxon>Bagridae</taxon>
        <taxon>Tachysurus</taxon>
    </lineage>
</organism>
<proteinExistence type="predicted"/>
<evidence type="ECO:0000313" key="1">
    <source>
        <dbReference type="EMBL" id="KAK2860055.1"/>
    </source>
</evidence>
<keyword evidence="2" id="KW-1185">Reference proteome</keyword>
<gene>
    <name evidence="1" type="ORF">Q7C36_004221</name>
</gene>
<reference evidence="1" key="1">
    <citation type="submission" date="2023-08" db="EMBL/GenBank/DDBJ databases">
        <title>Pelteobagrus vachellii genome.</title>
        <authorList>
            <person name="Liu H."/>
        </authorList>
    </citation>
    <scope>NUCLEOTIDE SEQUENCE</scope>
    <source>
        <strain evidence="1">PRFRI_2022a</strain>
        <tissue evidence="1">Muscle</tissue>
    </source>
</reference>
<sequence length="87" mass="10056">MFVLRQADIWILQYYSVSVEDISAVKIFTHIVFNGHKKRICTSSFWVIVEEEQRVEGVAAATLLDFHDQAGRGWHAGKNHRVKNEVK</sequence>
<protein>
    <submittedName>
        <fullName evidence="1">Uncharacterized protein</fullName>
    </submittedName>
</protein>
<dbReference type="AlphaFoldDB" id="A0AA88T1G6"/>
<dbReference type="Proteomes" id="UP001187315">
    <property type="component" value="Unassembled WGS sequence"/>
</dbReference>